<proteinExistence type="inferred from homology"/>
<evidence type="ECO:0000256" key="12">
    <source>
        <dbReference type="ARBA" id="ARBA00022737"/>
    </source>
</evidence>
<dbReference type="PANTHER" id="PTHR19237:SF22">
    <property type="entry name" value="NUCLEOBINDIN-2"/>
    <property type="match status" value="1"/>
</dbReference>
<dbReference type="GO" id="GO:0003677">
    <property type="term" value="F:DNA binding"/>
    <property type="evidence" value="ECO:0007669"/>
    <property type="project" value="UniProtKB-KW"/>
</dbReference>
<name>A0AAZ3SPQ4_ONCTS</name>
<keyword evidence="8" id="KW-0597">Phosphoprotein</keyword>
<dbReference type="Ensembl" id="ENSOTST00005121601.1">
    <property type="protein sequence ID" value="ENSOTSP00005155240.1"/>
    <property type="gene ID" value="ENSOTSG00005039770.2"/>
</dbReference>
<evidence type="ECO:0000256" key="14">
    <source>
        <dbReference type="ARBA" id="ARBA00023034"/>
    </source>
</evidence>
<feature type="coiled-coil region" evidence="17">
    <location>
        <begin position="345"/>
        <end position="393"/>
    </location>
</feature>
<keyword evidence="12" id="KW-0677">Repeat</keyword>
<evidence type="ECO:0000313" key="22">
    <source>
        <dbReference type="Ensembl" id="ENSOTSP00005155240.1"/>
    </source>
</evidence>
<evidence type="ECO:0000256" key="1">
    <source>
        <dbReference type="ARBA" id="ARBA00004170"/>
    </source>
</evidence>
<keyword evidence="23" id="KW-1185">Reference proteome</keyword>
<keyword evidence="10" id="KW-0479">Metal-binding</keyword>
<feature type="chain" id="PRO_5044300909" description="EF-hand domain-containing protein" evidence="20">
    <location>
        <begin position="24"/>
        <end position="552"/>
    </location>
</feature>
<dbReference type="Gene3D" id="1.10.238.10">
    <property type="entry name" value="EF-hand"/>
    <property type="match status" value="1"/>
</dbReference>
<dbReference type="InterPro" id="IPR011992">
    <property type="entry name" value="EF-hand-dom_pair"/>
</dbReference>
<evidence type="ECO:0000256" key="11">
    <source>
        <dbReference type="ARBA" id="ARBA00022729"/>
    </source>
</evidence>
<evidence type="ECO:0000256" key="13">
    <source>
        <dbReference type="ARBA" id="ARBA00022837"/>
    </source>
</evidence>
<feature type="domain" description="EF-hand" evidence="21">
    <location>
        <begin position="239"/>
        <end position="274"/>
    </location>
</feature>
<evidence type="ECO:0000256" key="15">
    <source>
        <dbReference type="ARBA" id="ARBA00023125"/>
    </source>
</evidence>
<keyword evidence="14" id="KW-0333">Golgi apparatus</keyword>
<dbReference type="Pfam" id="PF13499">
    <property type="entry name" value="EF-hand_7"/>
    <property type="match status" value="1"/>
</dbReference>
<dbReference type="GO" id="GO:0005794">
    <property type="term" value="C:Golgi apparatus"/>
    <property type="evidence" value="ECO:0007669"/>
    <property type="project" value="UniProtKB-SubCell"/>
</dbReference>
<feature type="region of interest" description="Disordered" evidence="18">
    <location>
        <begin position="511"/>
        <end position="535"/>
    </location>
</feature>
<feature type="coiled-coil region" evidence="17">
    <location>
        <begin position="150"/>
        <end position="211"/>
    </location>
</feature>
<dbReference type="GO" id="GO:0070062">
    <property type="term" value="C:extracellular exosome"/>
    <property type="evidence" value="ECO:0007669"/>
    <property type="project" value="TreeGrafter"/>
</dbReference>
<evidence type="ECO:0000256" key="10">
    <source>
        <dbReference type="ARBA" id="ARBA00022723"/>
    </source>
</evidence>
<reference evidence="23" key="1">
    <citation type="journal article" date="2018" name="PLoS ONE">
        <title>Chinook salmon (Oncorhynchus tshawytscha) genome and transcriptome.</title>
        <authorList>
            <person name="Christensen K.A."/>
            <person name="Leong J.S."/>
            <person name="Sakhrani D."/>
            <person name="Biagi C.A."/>
            <person name="Minkley D.R."/>
            <person name="Withler R.E."/>
            <person name="Rondeau E.B."/>
            <person name="Koop B.F."/>
            <person name="Devlin R.H."/>
        </authorList>
    </citation>
    <scope>NUCLEOTIDE SEQUENCE [LARGE SCALE GENOMIC DNA]</scope>
</reference>
<comment type="similarity">
    <text evidence="5">Belongs to the nucleobindin family.</text>
</comment>
<accession>A0AAZ3SPQ4</accession>
<dbReference type="GO" id="GO:0005085">
    <property type="term" value="F:guanyl-nucleotide exchange factor activity"/>
    <property type="evidence" value="ECO:0007669"/>
    <property type="project" value="UniProtKB-KW"/>
</dbReference>
<dbReference type="PROSITE" id="PS00018">
    <property type="entry name" value="EF_HAND_1"/>
    <property type="match status" value="2"/>
</dbReference>
<dbReference type="GO" id="GO:0005793">
    <property type="term" value="C:endoplasmic reticulum-Golgi intermediate compartment"/>
    <property type="evidence" value="ECO:0007669"/>
    <property type="project" value="TreeGrafter"/>
</dbReference>
<evidence type="ECO:0000256" key="5">
    <source>
        <dbReference type="ARBA" id="ARBA00008063"/>
    </source>
</evidence>
<dbReference type="InterPro" id="IPR018247">
    <property type="entry name" value="EF_Hand_1_Ca_BS"/>
</dbReference>
<dbReference type="CDD" id="cd00051">
    <property type="entry name" value="EFh"/>
    <property type="match status" value="1"/>
</dbReference>
<evidence type="ECO:0000256" key="16">
    <source>
        <dbReference type="ARBA" id="ARBA00023136"/>
    </source>
</evidence>
<keyword evidence="6" id="KW-0963">Cytoplasm</keyword>
<feature type="region of interest" description="Disordered" evidence="18">
    <location>
        <begin position="426"/>
        <end position="464"/>
    </location>
</feature>
<reference evidence="22" key="3">
    <citation type="submission" date="2025-09" db="UniProtKB">
        <authorList>
            <consortium name="Ensembl"/>
        </authorList>
    </citation>
    <scope>IDENTIFICATION</scope>
</reference>
<evidence type="ECO:0000313" key="23">
    <source>
        <dbReference type="Proteomes" id="UP000694402"/>
    </source>
</evidence>
<evidence type="ECO:0000256" key="6">
    <source>
        <dbReference type="ARBA" id="ARBA00022490"/>
    </source>
</evidence>
<keyword evidence="16 19" id="KW-0472">Membrane</keyword>
<feature type="signal peptide" evidence="20">
    <location>
        <begin position="1"/>
        <end position="23"/>
    </location>
</feature>
<keyword evidence="19" id="KW-0812">Transmembrane</keyword>
<dbReference type="GO" id="GO:0016020">
    <property type="term" value="C:membrane"/>
    <property type="evidence" value="ECO:0007669"/>
    <property type="project" value="UniProtKB-SubCell"/>
</dbReference>
<dbReference type="SUPFAM" id="SSF47473">
    <property type="entry name" value="EF-hand"/>
    <property type="match status" value="1"/>
</dbReference>
<evidence type="ECO:0000256" key="2">
    <source>
        <dbReference type="ARBA" id="ARBA00004496"/>
    </source>
</evidence>
<evidence type="ECO:0000256" key="9">
    <source>
        <dbReference type="ARBA" id="ARBA00022658"/>
    </source>
</evidence>
<organism evidence="22 23">
    <name type="scientific">Oncorhynchus tshawytscha</name>
    <name type="common">Chinook salmon</name>
    <name type="synonym">Salmo tshawytscha</name>
    <dbReference type="NCBI Taxonomy" id="74940"/>
    <lineage>
        <taxon>Eukaryota</taxon>
        <taxon>Metazoa</taxon>
        <taxon>Chordata</taxon>
        <taxon>Craniata</taxon>
        <taxon>Vertebrata</taxon>
        <taxon>Euteleostomi</taxon>
        <taxon>Actinopterygii</taxon>
        <taxon>Neopterygii</taxon>
        <taxon>Teleostei</taxon>
        <taxon>Protacanthopterygii</taxon>
        <taxon>Salmoniformes</taxon>
        <taxon>Salmonidae</taxon>
        <taxon>Salmoninae</taxon>
        <taxon>Oncorhynchus</taxon>
    </lineage>
</organism>
<keyword evidence="19" id="KW-1133">Transmembrane helix</keyword>
<evidence type="ECO:0000256" key="3">
    <source>
        <dbReference type="ARBA" id="ARBA00004555"/>
    </source>
</evidence>
<evidence type="ECO:0000256" key="19">
    <source>
        <dbReference type="SAM" id="Phobius"/>
    </source>
</evidence>
<keyword evidence="11 20" id="KW-0732">Signal</keyword>
<dbReference type="InterPro" id="IPR057576">
    <property type="entry name" value="NUCB1_N"/>
</dbReference>
<keyword evidence="7" id="KW-0964">Secreted</keyword>
<dbReference type="GeneTree" id="ENSGT00390000001927"/>
<comment type="subcellular location">
    <subcellularLocation>
        <location evidence="2">Cytoplasm</location>
    </subcellularLocation>
    <subcellularLocation>
        <location evidence="3">Golgi apparatus</location>
    </subcellularLocation>
    <subcellularLocation>
        <location evidence="1">Membrane</location>
        <topology evidence="1">Peripheral membrane protein</topology>
    </subcellularLocation>
    <subcellularLocation>
        <location evidence="4">Secreted</location>
    </subcellularLocation>
</comment>
<dbReference type="InterPro" id="IPR040250">
    <property type="entry name" value="Nucleobindin"/>
</dbReference>
<keyword evidence="9" id="KW-0344">Guanine-nucleotide releasing factor</keyword>
<dbReference type="InterPro" id="IPR002048">
    <property type="entry name" value="EF_hand_dom"/>
</dbReference>
<gene>
    <name evidence="22" type="primary">NUCB2</name>
</gene>
<dbReference type="SMART" id="SM00054">
    <property type="entry name" value="EFh"/>
    <property type="match status" value="2"/>
</dbReference>
<protein>
    <recommendedName>
        <fullName evidence="21">EF-hand domain-containing protein</fullName>
    </recommendedName>
</protein>
<sequence>MLWSKAFCRCPVLVLSLWFCVEAVPIAVDKTKVETPEQELEAPQSVDTGLHYDRYLREVIDFLEKDQHFREKLHNTDMEDIKQGKLAKELDFVGHHVRTKLDELKRQEVNRLRTLIKAKQDVEGGHEMNHKALLMQFEYMNHMNPHTFEVEDLDKLIKSATSDLENYDKDRHEEFKRYEMMKEHKRKEHLKNLDEEQRKDEEQHYEELRKKHANHPKINHPGSQDQLKEVWKESDGLDPNDFDPKTFFKLHDNNGDGYIDQQELEALFTKELEKMYSPNLEEDDMTEMEEERLRMREHVMNEVDTNKDRLVSLDEFLISTNKKEFQEPDSWETLEQAPAYTDEEMKLFEEQLAQEESNLKQKNVELQKQKEELERQQEQLDAQKAELQQHILSYNLSIVFFLYFFYPLFCGIQLLVVTILSHRKNSRTGSGETVDSHDSSETQPNHLTQRASNPEASRTNVSEETPCTWQPWLARTEPGPPQESLVRDETRISLPAKPSLTRTTLGQLCIAPRTSQSRPAATEPGREPRVSGGTASAALQCPRPLHHLGGLF</sequence>
<evidence type="ECO:0000256" key="7">
    <source>
        <dbReference type="ARBA" id="ARBA00022525"/>
    </source>
</evidence>
<evidence type="ECO:0000256" key="8">
    <source>
        <dbReference type="ARBA" id="ARBA00022553"/>
    </source>
</evidence>
<evidence type="ECO:0000256" key="4">
    <source>
        <dbReference type="ARBA" id="ARBA00004613"/>
    </source>
</evidence>
<evidence type="ECO:0000256" key="17">
    <source>
        <dbReference type="SAM" id="Coils"/>
    </source>
</evidence>
<dbReference type="GO" id="GO:0005509">
    <property type="term" value="F:calcium ion binding"/>
    <property type="evidence" value="ECO:0007669"/>
    <property type="project" value="InterPro"/>
</dbReference>
<evidence type="ECO:0000256" key="18">
    <source>
        <dbReference type="SAM" id="MobiDB-lite"/>
    </source>
</evidence>
<evidence type="ECO:0000259" key="21">
    <source>
        <dbReference type="PROSITE" id="PS50222"/>
    </source>
</evidence>
<feature type="transmembrane region" description="Helical" evidence="19">
    <location>
        <begin position="398"/>
        <end position="420"/>
    </location>
</feature>
<keyword evidence="13" id="KW-0106">Calcium</keyword>
<dbReference type="AlphaFoldDB" id="A0AAZ3SPQ4"/>
<dbReference type="Proteomes" id="UP000694402">
    <property type="component" value="Unassembled WGS sequence"/>
</dbReference>
<dbReference type="Pfam" id="PF25434">
    <property type="entry name" value="NUCB1_N"/>
    <property type="match status" value="1"/>
</dbReference>
<dbReference type="PROSITE" id="PS50222">
    <property type="entry name" value="EF_HAND_2"/>
    <property type="match status" value="1"/>
</dbReference>
<feature type="compositionally biased region" description="Polar residues" evidence="18">
    <location>
        <begin position="441"/>
        <end position="464"/>
    </location>
</feature>
<keyword evidence="17" id="KW-0175">Coiled coil</keyword>
<dbReference type="PANTHER" id="PTHR19237">
    <property type="entry name" value="NUCLEOBINDIN"/>
    <property type="match status" value="1"/>
</dbReference>
<evidence type="ECO:0000256" key="20">
    <source>
        <dbReference type="SAM" id="SignalP"/>
    </source>
</evidence>
<reference evidence="22" key="2">
    <citation type="submission" date="2025-08" db="UniProtKB">
        <authorList>
            <consortium name="Ensembl"/>
        </authorList>
    </citation>
    <scope>IDENTIFICATION</scope>
</reference>
<dbReference type="FunFam" id="1.10.238.10:FF:000045">
    <property type="entry name" value="Nucleobindin 2"/>
    <property type="match status" value="1"/>
</dbReference>
<keyword evidence="15" id="KW-0238">DNA-binding</keyword>